<protein>
    <recommendedName>
        <fullName evidence="3">Phosphoinositide 3-kinase regulatory subunit 6</fullName>
    </recommendedName>
</protein>
<comment type="caution">
    <text evidence="1">The sequence shown here is derived from an EMBL/GenBank/DDBJ whole genome shotgun (WGS) entry which is preliminary data.</text>
</comment>
<dbReference type="GO" id="GO:0007186">
    <property type="term" value="P:G protein-coupled receptor signaling pathway"/>
    <property type="evidence" value="ECO:0007669"/>
    <property type="project" value="TreeGrafter"/>
</dbReference>
<accession>A0A553QN74</accession>
<proteinExistence type="predicted"/>
<dbReference type="EMBL" id="SRMA01025746">
    <property type="protein sequence ID" value="TRY91433.1"/>
    <property type="molecule type" value="Genomic_DNA"/>
</dbReference>
<dbReference type="PANTHER" id="PTHR15593">
    <property type="entry name" value="PHOSPHATIDYLINOSITOL 3-KINASE REGULATORY SUBUNIT"/>
    <property type="match status" value="1"/>
</dbReference>
<keyword evidence="2" id="KW-1185">Reference proteome</keyword>
<dbReference type="Proteomes" id="UP000316079">
    <property type="component" value="Unassembled WGS sequence"/>
</dbReference>
<evidence type="ECO:0000313" key="2">
    <source>
        <dbReference type="Proteomes" id="UP000316079"/>
    </source>
</evidence>
<dbReference type="PANTHER" id="PTHR15593:SF1">
    <property type="entry name" value="PHOSPHOINOSITIDE 3-KINASE REGULATORY SUBUNIT 6"/>
    <property type="match status" value="1"/>
</dbReference>
<evidence type="ECO:0008006" key="3">
    <source>
        <dbReference type="Google" id="ProtNLM"/>
    </source>
</evidence>
<reference evidence="1 2" key="1">
    <citation type="journal article" date="2019" name="Sci. Data">
        <title>Hybrid genome assembly and annotation of Danionella translucida.</title>
        <authorList>
            <person name="Kadobianskyi M."/>
            <person name="Schulze L."/>
            <person name="Schuelke M."/>
            <person name="Judkewitz B."/>
        </authorList>
    </citation>
    <scope>NUCLEOTIDE SEQUENCE [LARGE SCALE GENOMIC DNA]</scope>
    <source>
        <strain evidence="1 2">Bolton</strain>
    </source>
</reference>
<dbReference type="GO" id="GO:0005944">
    <property type="term" value="C:phosphatidylinositol 3-kinase complex, class IB"/>
    <property type="evidence" value="ECO:0007669"/>
    <property type="project" value="InterPro"/>
</dbReference>
<organism evidence="1 2">
    <name type="scientific">Danionella cerebrum</name>
    <dbReference type="NCBI Taxonomy" id="2873325"/>
    <lineage>
        <taxon>Eukaryota</taxon>
        <taxon>Metazoa</taxon>
        <taxon>Chordata</taxon>
        <taxon>Craniata</taxon>
        <taxon>Vertebrata</taxon>
        <taxon>Euteleostomi</taxon>
        <taxon>Actinopterygii</taxon>
        <taxon>Neopterygii</taxon>
        <taxon>Teleostei</taxon>
        <taxon>Ostariophysi</taxon>
        <taxon>Cypriniformes</taxon>
        <taxon>Danionidae</taxon>
        <taxon>Danioninae</taxon>
        <taxon>Danionella</taxon>
    </lineage>
</organism>
<gene>
    <name evidence="1" type="ORF">DNTS_018800</name>
</gene>
<dbReference type="OrthoDB" id="8781591at2759"/>
<dbReference type="Pfam" id="PF10486">
    <property type="entry name" value="PI3K_1B_p101"/>
    <property type="match status" value="3"/>
</dbReference>
<dbReference type="STRING" id="623744.A0A553QN74"/>
<dbReference type="InterPro" id="IPR019522">
    <property type="entry name" value="PIK3R5/6"/>
</dbReference>
<name>A0A553QN74_9TELE</name>
<dbReference type="AlphaFoldDB" id="A0A553QN74"/>
<dbReference type="GO" id="GO:0046935">
    <property type="term" value="F:1-phosphatidylinositol-3-kinase regulator activity"/>
    <property type="evidence" value="ECO:0007669"/>
    <property type="project" value="InterPro"/>
</dbReference>
<evidence type="ECO:0000313" key="1">
    <source>
        <dbReference type="EMBL" id="TRY91433.1"/>
    </source>
</evidence>
<sequence length="645" mass="73784">MLKPTMEETIDGVSSEVESSLYNNVHSILRELESKAGVTANKGMLRWTLHNRVERNPAVSVPLLRLLVKELEKAERIDSRIRIVPLLHTLVYTLLQSAFIPKDLNRRICLSLKRLVTLPVPYSTIALSYARQMKVEQRAPGMLYQKRVVSEHNLLSDPYPLNEKVFVFVDAAVLPPALLSALRADVECVDGNVELLLFKRKVLLHTLQAGLGKHCHPEQLLCRLENLGEELELHFQNLISVSEQRAEDPASDENQYKTRLQEIYQDILTTAAKDPAHPSSRVETLLPAPEVSFHVWAKEEDIFERNSTYLEEDELKRDSVMSTDSGIEGDLPISGFSFMMLDTEEQSHQQSFYRRPCVRWPKSGNRNTLMMEAIKGNGGLVLMKEAKNLTARIVVMGDDRTLGKLAKTLHSIRKREARHLLLTKKVHLEMFYIPLTEQQPIGQEAVPEDMLTLAGYLGRVDPWYDSNINPLRNMIIKLAQMSSQSDSSQPNTFLLDIISYYTRLGQYPVHLPVYSIKICFSGLRSAAVEEVFVAQLSLDFPEVKHYQATLRNTFRGSVHYYKTNPQERQGTVVSVNYRKASLCDREEEREMSVSTNAMFTQCNDKFPREQSHQSEHTLKFPLAWIQVIPNSRALNTNTVWKKENR</sequence>